<feature type="compositionally biased region" description="Basic and acidic residues" evidence="1">
    <location>
        <begin position="352"/>
        <end position="363"/>
    </location>
</feature>
<feature type="region of interest" description="Disordered" evidence="1">
    <location>
        <begin position="343"/>
        <end position="363"/>
    </location>
</feature>
<reference evidence="3 4" key="1">
    <citation type="journal article" date="2012" name="Science">
        <title>The Paleozoic origin of enzymatic lignin decomposition reconstructed from 31 fungal genomes.</title>
        <authorList>
            <person name="Floudas D."/>
            <person name="Binder M."/>
            <person name="Riley R."/>
            <person name="Barry K."/>
            <person name="Blanchette R.A."/>
            <person name="Henrissat B."/>
            <person name="Martinez A.T."/>
            <person name="Otillar R."/>
            <person name="Spatafora J.W."/>
            <person name="Yadav J.S."/>
            <person name="Aerts A."/>
            <person name="Benoit I."/>
            <person name="Boyd A."/>
            <person name="Carlson A."/>
            <person name="Copeland A."/>
            <person name="Coutinho P.M."/>
            <person name="de Vries R.P."/>
            <person name="Ferreira P."/>
            <person name="Findley K."/>
            <person name="Foster B."/>
            <person name="Gaskell J."/>
            <person name="Glotzer D."/>
            <person name="Gorecki P."/>
            <person name="Heitman J."/>
            <person name="Hesse C."/>
            <person name="Hori C."/>
            <person name="Igarashi K."/>
            <person name="Jurgens J.A."/>
            <person name="Kallen N."/>
            <person name="Kersten P."/>
            <person name="Kohler A."/>
            <person name="Kuees U."/>
            <person name="Kumar T.K.A."/>
            <person name="Kuo A."/>
            <person name="LaButti K."/>
            <person name="Larrondo L.F."/>
            <person name="Lindquist E."/>
            <person name="Ling A."/>
            <person name="Lombard V."/>
            <person name="Lucas S."/>
            <person name="Lundell T."/>
            <person name="Martin R."/>
            <person name="McLaughlin D.J."/>
            <person name="Morgenstern I."/>
            <person name="Morin E."/>
            <person name="Murat C."/>
            <person name="Nagy L.G."/>
            <person name="Nolan M."/>
            <person name="Ohm R.A."/>
            <person name="Patyshakuliyeva A."/>
            <person name="Rokas A."/>
            <person name="Ruiz-Duenas F.J."/>
            <person name="Sabat G."/>
            <person name="Salamov A."/>
            <person name="Samejima M."/>
            <person name="Schmutz J."/>
            <person name="Slot J.C."/>
            <person name="St John F."/>
            <person name="Stenlid J."/>
            <person name="Sun H."/>
            <person name="Sun S."/>
            <person name="Syed K."/>
            <person name="Tsang A."/>
            <person name="Wiebenga A."/>
            <person name="Young D."/>
            <person name="Pisabarro A."/>
            <person name="Eastwood D.C."/>
            <person name="Martin F."/>
            <person name="Cullen D."/>
            <person name="Grigoriev I.V."/>
            <person name="Hibbett D.S."/>
        </authorList>
    </citation>
    <scope>NUCLEOTIDE SEQUENCE [LARGE SCALE GENOMIC DNA]</scope>
    <source>
        <strain evidence="3 4">ATCC 11539</strain>
    </source>
</reference>
<keyword evidence="4" id="KW-1185">Reference proteome</keyword>
<proteinExistence type="predicted"/>
<name>S7RBS3_GLOTA</name>
<dbReference type="Proteomes" id="UP000030669">
    <property type="component" value="Unassembled WGS sequence"/>
</dbReference>
<accession>S7RBS3</accession>
<dbReference type="OrthoDB" id="3257342at2759"/>
<protein>
    <recommendedName>
        <fullName evidence="2">DUF6532 domain-containing protein</fullName>
    </recommendedName>
</protein>
<organism evidence="3 4">
    <name type="scientific">Gloeophyllum trabeum (strain ATCC 11539 / FP-39264 / Madison 617)</name>
    <name type="common">Brown rot fungus</name>
    <dbReference type="NCBI Taxonomy" id="670483"/>
    <lineage>
        <taxon>Eukaryota</taxon>
        <taxon>Fungi</taxon>
        <taxon>Dikarya</taxon>
        <taxon>Basidiomycota</taxon>
        <taxon>Agaricomycotina</taxon>
        <taxon>Agaricomycetes</taxon>
        <taxon>Gloeophyllales</taxon>
        <taxon>Gloeophyllaceae</taxon>
        <taxon>Gloeophyllum</taxon>
    </lineage>
</organism>
<evidence type="ECO:0000259" key="2">
    <source>
        <dbReference type="Pfam" id="PF20149"/>
    </source>
</evidence>
<dbReference type="eggNOG" id="ENOG502SUXT">
    <property type="taxonomic scope" value="Eukaryota"/>
</dbReference>
<feature type="compositionally biased region" description="Basic and acidic residues" evidence="1">
    <location>
        <begin position="59"/>
        <end position="70"/>
    </location>
</feature>
<dbReference type="AlphaFoldDB" id="S7RBS3"/>
<dbReference type="Pfam" id="PF20149">
    <property type="entry name" value="DUF6532"/>
    <property type="match status" value="1"/>
</dbReference>
<dbReference type="InterPro" id="IPR045341">
    <property type="entry name" value="DUF6532"/>
</dbReference>
<dbReference type="EMBL" id="KB469566">
    <property type="protein sequence ID" value="EPQ49844.1"/>
    <property type="molecule type" value="Genomic_DNA"/>
</dbReference>
<dbReference type="GeneID" id="19306827"/>
<evidence type="ECO:0000313" key="4">
    <source>
        <dbReference type="Proteomes" id="UP000030669"/>
    </source>
</evidence>
<dbReference type="HOGENOM" id="CLU_038181_0_0_1"/>
<dbReference type="KEGG" id="gtr:GLOTRDRAFT_51519"/>
<gene>
    <name evidence="3" type="ORF">GLOTRDRAFT_51519</name>
</gene>
<feature type="domain" description="DUF6532" evidence="2">
    <location>
        <begin position="128"/>
        <end position="319"/>
    </location>
</feature>
<sequence length="379" mass="42504">MPPPLPRNPHEAIPNPRNEYPRPPTPRPSRARGLGDGVAADTVVHQPLFYTDGEDDEQRDGSLDDHREVDGADAAVLPRGQTRGAPAQTTSATTRLTKTRKLTGSAGSRGRIGLSQFGPVLRSVISLAQYIYRCKIMTEWPYPNDVEEQGMAMEAWTAACKAKNLHVEFDEDALKLITTRASQVRGELKTKARPLAAYEYNLREGKGQDGVRALRDKVEALLDGSTFVFKDPVGRTGLYQHPIIQALINEMWFANKKDEGIVHSEFFSPRIPLVTIAMVLTAIQCSLEEWQTGQKTDIPFTETAYSSHFENHLRALEQFHQKTKDLKIMPQIQMKLRRKARAYAKADDEEQSGSREIFEDADVEAARREFEEGGVSDDE</sequence>
<dbReference type="RefSeq" id="XP_007871699.1">
    <property type="nucleotide sequence ID" value="XM_007873508.1"/>
</dbReference>
<evidence type="ECO:0000313" key="3">
    <source>
        <dbReference type="EMBL" id="EPQ49844.1"/>
    </source>
</evidence>
<feature type="region of interest" description="Disordered" evidence="1">
    <location>
        <begin position="1"/>
        <end position="95"/>
    </location>
</feature>
<evidence type="ECO:0000256" key="1">
    <source>
        <dbReference type="SAM" id="MobiDB-lite"/>
    </source>
</evidence>